<comment type="caution">
    <text evidence="1">The sequence shown here is derived from an EMBL/GenBank/DDBJ whole genome shotgun (WGS) entry which is preliminary data.</text>
</comment>
<dbReference type="EMBL" id="JARKNE010000002">
    <property type="protein sequence ID" value="KAK5842003.1"/>
    <property type="molecule type" value="Genomic_DNA"/>
</dbReference>
<protein>
    <submittedName>
        <fullName evidence="1">Uncharacterized protein</fullName>
    </submittedName>
</protein>
<sequence length="158" mass="16924">MSGFIIDTWGPNCKADEFPGTGFESSTREDVNYGGIGGEVVVTEGLVLGEEEEAEDKVGIVFELEGNLGELERGETGWEESEDGGPARLGAIMGEYGGDGGDWVGLIGRRRSGVGEGGRGEEIQRNKGFFWGSGKEMMGFKNLGSHCKCLIMYSRPTT</sequence>
<reference evidence="1 2" key="1">
    <citation type="submission" date="2023-03" db="EMBL/GenBank/DDBJ databases">
        <title>WGS of Gossypium arboreum.</title>
        <authorList>
            <person name="Yu D."/>
        </authorList>
    </citation>
    <scope>NUCLEOTIDE SEQUENCE [LARGE SCALE GENOMIC DNA]</scope>
    <source>
        <tissue evidence="1">Leaf</tissue>
    </source>
</reference>
<name>A0ABR0QSZ5_GOSAR</name>
<gene>
    <name evidence="1" type="ORF">PVK06_004329</name>
</gene>
<organism evidence="1 2">
    <name type="scientific">Gossypium arboreum</name>
    <name type="common">Tree cotton</name>
    <name type="synonym">Gossypium nanking</name>
    <dbReference type="NCBI Taxonomy" id="29729"/>
    <lineage>
        <taxon>Eukaryota</taxon>
        <taxon>Viridiplantae</taxon>
        <taxon>Streptophyta</taxon>
        <taxon>Embryophyta</taxon>
        <taxon>Tracheophyta</taxon>
        <taxon>Spermatophyta</taxon>
        <taxon>Magnoliopsida</taxon>
        <taxon>eudicotyledons</taxon>
        <taxon>Gunneridae</taxon>
        <taxon>Pentapetalae</taxon>
        <taxon>rosids</taxon>
        <taxon>malvids</taxon>
        <taxon>Malvales</taxon>
        <taxon>Malvaceae</taxon>
        <taxon>Malvoideae</taxon>
        <taxon>Gossypium</taxon>
    </lineage>
</organism>
<proteinExistence type="predicted"/>
<dbReference type="Proteomes" id="UP001358586">
    <property type="component" value="Chromosome 2"/>
</dbReference>
<evidence type="ECO:0000313" key="2">
    <source>
        <dbReference type="Proteomes" id="UP001358586"/>
    </source>
</evidence>
<accession>A0ABR0QSZ5</accession>
<evidence type="ECO:0000313" key="1">
    <source>
        <dbReference type="EMBL" id="KAK5842003.1"/>
    </source>
</evidence>
<keyword evidence="2" id="KW-1185">Reference proteome</keyword>